<dbReference type="CDD" id="cd05930">
    <property type="entry name" value="A_NRPS"/>
    <property type="match status" value="1"/>
</dbReference>
<dbReference type="EMBL" id="RBXO01000001">
    <property type="protein sequence ID" value="RKT54244.1"/>
    <property type="molecule type" value="Genomic_DNA"/>
</dbReference>
<dbReference type="PRINTS" id="PR00154">
    <property type="entry name" value="AMPBINDING"/>
</dbReference>
<dbReference type="Pfam" id="PF00550">
    <property type="entry name" value="PP-binding"/>
    <property type="match status" value="1"/>
</dbReference>
<dbReference type="InterPro" id="IPR036736">
    <property type="entry name" value="ACP-like_sf"/>
</dbReference>
<keyword evidence="1" id="KW-0596">Phosphopantetheine</keyword>
<evidence type="ECO:0000256" key="1">
    <source>
        <dbReference type="ARBA" id="ARBA00022450"/>
    </source>
</evidence>
<dbReference type="SUPFAM" id="SSF56801">
    <property type="entry name" value="Acetyl-CoA synthetase-like"/>
    <property type="match status" value="1"/>
</dbReference>
<dbReference type="PANTHER" id="PTHR45527:SF1">
    <property type="entry name" value="FATTY ACID SYNTHASE"/>
    <property type="match status" value="1"/>
</dbReference>
<dbReference type="InterPro" id="IPR045851">
    <property type="entry name" value="AMP-bd_C_sf"/>
</dbReference>
<dbReference type="InterPro" id="IPR006162">
    <property type="entry name" value="Ppantetheine_attach_site"/>
</dbReference>
<sequence>MTSTDLRPGDLTDRFRRVVRQFPDRVAVRAVDGALDFAALDHRSRRLAGALAAAGVGPGTRVGIHLGRTSRLVVALVAVWRAGGAYVPLDPSYPADRLAFMMADSGLVAVIADEPVPGRPDGVALVPVDPPTTTVAPLDVDRDPDDAAYVIYTSGTTGKPKGVQVGVGGVEQLVHALEADDVYPSEHRTVAWNASISFDASVQQWIRVLRGDTLVLLDDEARTEPEALVALLEDHAVTDIDFTPTHVLAVREHLDHLAERRVASGGSPLRLLVGGEAIPGALWEGLVARGLAGGLEAVNLYGPTECGVDATAAWIGGATPHIGTPLSGVKGYVLDERLRPTPPDEPGHLYLSGPGLAHGYVGRSALTAQRFVADPFDDGGARMYRTGDRVRERPDGTLEFLGRTDRQAKLRGFRIELDEVGHVLAEHPRVASAAVVLSGGRELVAYVTGSATEGEELRAWCATRLPPHMVPGRVAHLDRMPTTAGGKVDFADLEGRAPRSPAGPEARREGGGVEDLLCAVWGDILGLDAIDAEDNFFALGGHSLLAITVVSEVKKTFAVRIKTADVYRFPRLGDLAGHIRQVAAETARPAVPAS</sequence>
<dbReference type="PROSITE" id="PS00455">
    <property type="entry name" value="AMP_BINDING"/>
    <property type="match status" value="1"/>
</dbReference>
<dbReference type="GO" id="GO:0005737">
    <property type="term" value="C:cytoplasm"/>
    <property type="evidence" value="ECO:0007669"/>
    <property type="project" value="TreeGrafter"/>
</dbReference>
<evidence type="ECO:0000313" key="4">
    <source>
        <dbReference type="EMBL" id="RKT54244.1"/>
    </source>
</evidence>
<evidence type="ECO:0000313" key="5">
    <source>
        <dbReference type="Proteomes" id="UP000282084"/>
    </source>
</evidence>
<dbReference type="GO" id="GO:0043041">
    <property type="term" value="P:amino acid activation for nonribosomal peptide biosynthetic process"/>
    <property type="evidence" value="ECO:0007669"/>
    <property type="project" value="TreeGrafter"/>
</dbReference>
<dbReference type="Gene3D" id="3.30.300.30">
    <property type="match status" value="1"/>
</dbReference>
<dbReference type="InterPro" id="IPR020845">
    <property type="entry name" value="AMP-binding_CS"/>
</dbReference>
<dbReference type="InterPro" id="IPR009081">
    <property type="entry name" value="PP-bd_ACP"/>
</dbReference>
<dbReference type="SMART" id="SM00823">
    <property type="entry name" value="PKS_PP"/>
    <property type="match status" value="1"/>
</dbReference>
<dbReference type="OrthoDB" id="3243414at2"/>
<organism evidence="4 5">
    <name type="scientific">Saccharothrix australiensis</name>
    <dbReference type="NCBI Taxonomy" id="2072"/>
    <lineage>
        <taxon>Bacteria</taxon>
        <taxon>Bacillati</taxon>
        <taxon>Actinomycetota</taxon>
        <taxon>Actinomycetes</taxon>
        <taxon>Pseudonocardiales</taxon>
        <taxon>Pseudonocardiaceae</taxon>
        <taxon>Saccharothrix</taxon>
    </lineage>
</organism>
<gene>
    <name evidence="4" type="ORF">C8E97_2860</name>
</gene>
<proteinExistence type="predicted"/>
<dbReference type="NCBIfam" id="TIGR01733">
    <property type="entry name" value="AA-adenyl-dom"/>
    <property type="match status" value="1"/>
</dbReference>
<evidence type="ECO:0000256" key="2">
    <source>
        <dbReference type="ARBA" id="ARBA00022553"/>
    </source>
</evidence>
<reference evidence="4 5" key="1">
    <citation type="submission" date="2018-10" db="EMBL/GenBank/DDBJ databases">
        <title>Sequencing the genomes of 1000 actinobacteria strains.</title>
        <authorList>
            <person name="Klenk H.-P."/>
        </authorList>
    </citation>
    <scope>NUCLEOTIDE SEQUENCE [LARGE SCALE GENOMIC DNA]</scope>
    <source>
        <strain evidence="4 5">DSM 43800</strain>
    </source>
</reference>
<dbReference type="InterPro" id="IPR020806">
    <property type="entry name" value="PKS_PP-bd"/>
</dbReference>
<name>A0A495VYG0_9PSEU</name>
<dbReference type="InterPro" id="IPR010071">
    <property type="entry name" value="AA_adenyl_dom"/>
</dbReference>
<dbReference type="FunFam" id="3.40.50.980:FF:000001">
    <property type="entry name" value="Non-ribosomal peptide synthetase"/>
    <property type="match status" value="1"/>
</dbReference>
<dbReference type="Pfam" id="PF13193">
    <property type="entry name" value="AMP-binding_C"/>
    <property type="match status" value="1"/>
</dbReference>
<dbReference type="Pfam" id="PF00501">
    <property type="entry name" value="AMP-binding"/>
    <property type="match status" value="1"/>
</dbReference>
<dbReference type="GO" id="GO:0044550">
    <property type="term" value="P:secondary metabolite biosynthetic process"/>
    <property type="evidence" value="ECO:0007669"/>
    <property type="project" value="TreeGrafter"/>
</dbReference>
<keyword evidence="2" id="KW-0597">Phosphoprotein</keyword>
<evidence type="ECO:0000259" key="3">
    <source>
        <dbReference type="PROSITE" id="PS50075"/>
    </source>
</evidence>
<accession>A0A495VYG0</accession>
<protein>
    <submittedName>
        <fullName evidence="4">Amino acid adenylation domain-containing protein</fullName>
    </submittedName>
</protein>
<dbReference type="PANTHER" id="PTHR45527">
    <property type="entry name" value="NONRIBOSOMAL PEPTIDE SYNTHETASE"/>
    <property type="match status" value="1"/>
</dbReference>
<dbReference type="GO" id="GO:0031177">
    <property type="term" value="F:phosphopantetheine binding"/>
    <property type="evidence" value="ECO:0007669"/>
    <property type="project" value="InterPro"/>
</dbReference>
<feature type="domain" description="Carrier" evidence="3">
    <location>
        <begin position="508"/>
        <end position="583"/>
    </location>
</feature>
<keyword evidence="5" id="KW-1185">Reference proteome</keyword>
<dbReference type="Gene3D" id="2.30.38.10">
    <property type="entry name" value="Luciferase, Domain 3"/>
    <property type="match status" value="1"/>
</dbReference>
<dbReference type="PROSITE" id="PS00012">
    <property type="entry name" value="PHOSPHOPANTETHEINE"/>
    <property type="match status" value="1"/>
</dbReference>
<dbReference type="Gene3D" id="3.40.50.980">
    <property type="match status" value="2"/>
</dbReference>
<dbReference type="Gene3D" id="1.10.1200.10">
    <property type="entry name" value="ACP-like"/>
    <property type="match status" value="1"/>
</dbReference>
<dbReference type="InterPro" id="IPR000873">
    <property type="entry name" value="AMP-dep_synth/lig_dom"/>
</dbReference>
<dbReference type="Proteomes" id="UP000282084">
    <property type="component" value="Unassembled WGS sequence"/>
</dbReference>
<dbReference type="InterPro" id="IPR020459">
    <property type="entry name" value="AMP-binding"/>
</dbReference>
<dbReference type="RefSeq" id="WP_121005728.1">
    <property type="nucleotide sequence ID" value="NZ_RBXO01000001.1"/>
</dbReference>
<dbReference type="AlphaFoldDB" id="A0A495VYG0"/>
<comment type="caution">
    <text evidence="4">The sequence shown here is derived from an EMBL/GenBank/DDBJ whole genome shotgun (WGS) entry which is preliminary data.</text>
</comment>
<dbReference type="SUPFAM" id="SSF47336">
    <property type="entry name" value="ACP-like"/>
    <property type="match status" value="1"/>
</dbReference>
<dbReference type="InterPro" id="IPR025110">
    <property type="entry name" value="AMP-bd_C"/>
</dbReference>
<dbReference type="PROSITE" id="PS50075">
    <property type="entry name" value="CARRIER"/>
    <property type="match status" value="1"/>
</dbReference>